<keyword evidence="3" id="KW-1185">Reference proteome</keyword>
<dbReference type="OrthoDB" id="2209834at2"/>
<evidence type="ECO:0000313" key="3">
    <source>
        <dbReference type="Proteomes" id="UP000010304"/>
    </source>
</evidence>
<keyword evidence="1" id="KW-1133">Transmembrane helix</keyword>
<gene>
    <name evidence="2" type="ORF">HMPREF9180_0463</name>
</gene>
<name>E8KAF8_9STRE</name>
<evidence type="ECO:0008006" key="4">
    <source>
        <dbReference type="Google" id="ProtNLM"/>
    </source>
</evidence>
<dbReference type="eggNOG" id="ENOG5033SQN">
    <property type="taxonomic scope" value="Bacteria"/>
</dbReference>
<comment type="caution">
    <text evidence="2">The sequence shown here is derived from an EMBL/GenBank/DDBJ whole genome shotgun (WGS) entry which is preliminary data.</text>
</comment>
<reference evidence="2 3" key="1">
    <citation type="submission" date="2010-12" db="EMBL/GenBank/DDBJ databases">
        <authorList>
            <person name="Muzny D."/>
            <person name="Qin X."/>
            <person name="Deng J."/>
            <person name="Jiang H."/>
            <person name="Liu Y."/>
            <person name="Qu J."/>
            <person name="Song X.-Z."/>
            <person name="Zhang L."/>
            <person name="Thornton R."/>
            <person name="Coyle M."/>
            <person name="Francisco L."/>
            <person name="Jackson L."/>
            <person name="Javaid M."/>
            <person name="Korchina V."/>
            <person name="Kovar C."/>
            <person name="Mata R."/>
            <person name="Mathew T."/>
            <person name="Ngo R."/>
            <person name="Nguyen L."/>
            <person name="Nguyen N."/>
            <person name="Okwuonu G."/>
            <person name="Ongeri F."/>
            <person name="Pham C."/>
            <person name="Simmons D."/>
            <person name="Wilczek-Boney K."/>
            <person name="Hale W."/>
            <person name="Jakkamsetti A."/>
            <person name="Pham P."/>
            <person name="Ruth R."/>
            <person name="San Lucas F."/>
            <person name="Warren J."/>
            <person name="Zhang J."/>
            <person name="Zhao Z."/>
            <person name="Zhou C."/>
            <person name="Zhu D."/>
            <person name="Lee S."/>
            <person name="Bess C."/>
            <person name="Blankenburg K."/>
            <person name="Forbes L."/>
            <person name="Fu Q."/>
            <person name="Gubbala S."/>
            <person name="Hirani K."/>
            <person name="Jayaseelan J.C."/>
            <person name="Lara F."/>
            <person name="Munidasa M."/>
            <person name="Palculict T."/>
            <person name="Patil S."/>
            <person name="Pu L.-L."/>
            <person name="Saada N."/>
            <person name="Tang L."/>
            <person name="Weissenberger G."/>
            <person name="Zhu Y."/>
            <person name="Hemphill L."/>
            <person name="Shang Y."/>
            <person name="Youmans B."/>
            <person name="Ayvaz T."/>
            <person name="Ross M."/>
            <person name="Santibanez J."/>
            <person name="Aqrawi P."/>
            <person name="Gross S."/>
            <person name="Joshi V."/>
            <person name="Fowler G."/>
            <person name="Nazareth L."/>
            <person name="Reid J."/>
            <person name="Worley K."/>
            <person name="Petrosino J."/>
            <person name="Highlander S."/>
            <person name="Gibbs R."/>
        </authorList>
    </citation>
    <scope>NUCLEOTIDE SEQUENCE [LARGE SCALE GENOMIC DNA]</scope>
    <source>
        <strain evidence="2 3">ATCC 700780</strain>
    </source>
</reference>
<feature type="transmembrane region" description="Helical" evidence="1">
    <location>
        <begin position="203"/>
        <end position="228"/>
    </location>
</feature>
<dbReference type="HOGENOM" id="CLU_806349_0_0_9"/>
<dbReference type="Proteomes" id="UP000010304">
    <property type="component" value="Unassembled WGS sequence"/>
</dbReference>
<keyword evidence="1" id="KW-0812">Transmembrane</keyword>
<dbReference type="EMBL" id="AEVF01000004">
    <property type="protein sequence ID" value="EFX41079.1"/>
    <property type="molecule type" value="Genomic_DNA"/>
</dbReference>
<evidence type="ECO:0000313" key="2">
    <source>
        <dbReference type="EMBL" id="EFX41079.1"/>
    </source>
</evidence>
<dbReference type="AlphaFoldDB" id="E8KAF8"/>
<keyword evidence="1" id="KW-0472">Membrane</keyword>
<dbReference type="RefSeq" id="WP_006145190.1">
    <property type="nucleotide sequence ID" value="NZ_GL732463.1"/>
</dbReference>
<dbReference type="STRING" id="888746.HMPREF9180_0463"/>
<organism evidence="2 3">
    <name type="scientific">Streptococcus peroris ATCC 700780</name>
    <dbReference type="NCBI Taxonomy" id="888746"/>
    <lineage>
        <taxon>Bacteria</taxon>
        <taxon>Bacillati</taxon>
        <taxon>Bacillota</taxon>
        <taxon>Bacilli</taxon>
        <taxon>Lactobacillales</taxon>
        <taxon>Streptococcaceae</taxon>
        <taxon>Streptococcus</taxon>
    </lineage>
</organism>
<sequence length="345" mass="38765">MFEHYSVADLFANLYKKRKVNLLALLALFALIAVPYTLKAVKSKNTIKDSTNYSTYITYKITAPEESSKTIVSHQIGGYSDFYAKLIDGNLNGAFLFNDVDSEKMKEMAKDLDTTETALKNSSSDYWTKKLMINPLIDNAGVSVKILTSSKEVNEYLESKFDSLIDKFKSTYTGVKVEKLETINSKELAPNGEVALGFNLKNLILRLVIIGILCVIIVILVNVLVYLFNPTINRAGDFSAYQIDFVSTVTTVENLSELLSYKCQGQPLAIVSSNNRILSKLQAEYKLNLEGVHFVNLQNVKDLLAIENVLFVEEYGVTRYKKFEESMQEVRNMNRSVLGVIAFAL</sequence>
<protein>
    <recommendedName>
        <fullName evidence="4">Prephenate dehydratase</fullName>
    </recommendedName>
</protein>
<evidence type="ECO:0000256" key="1">
    <source>
        <dbReference type="SAM" id="Phobius"/>
    </source>
</evidence>
<proteinExistence type="predicted"/>
<feature type="transmembrane region" description="Helical" evidence="1">
    <location>
        <begin position="20"/>
        <end position="38"/>
    </location>
</feature>
<accession>E8KAF8</accession>